<name>A0A9D1SMQ3_9PROT</name>
<evidence type="ECO:0000256" key="9">
    <source>
        <dbReference type="PROSITE-ProRule" id="PRU00277"/>
    </source>
</evidence>
<proteinExistence type="inferred from homology"/>
<dbReference type="EC" id="5.2.1.8" evidence="10"/>
<evidence type="ECO:0000256" key="2">
    <source>
        <dbReference type="ARBA" id="ARBA00004496"/>
    </source>
</evidence>
<evidence type="ECO:0000256" key="8">
    <source>
        <dbReference type="ARBA" id="ARBA00023306"/>
    </source>
</evidence>
<comment type="catalytic activity">
    <reaction evidence="1 9 10">
        <text>[protein]-peptidylproline (omega=180) = [protein]-peptidylproline (omega=0)</text>
        <dbReference type="Rhea" id="RHEA:16237"/>
        <dbReference type="Rhea" id="RHEA-COMP:10747"/>
        <dbReference type="Rhea" id="RHEA-COMP:10748"/>
        <dbReference type="ChEBI" id="CHEBI:83833"/>
        <dbReference type="ChEBI" id="CHEBI:83834"/>
        <dbReference type="EC" id="5.2.1.8"/>
    </reaction>
</comment>
<organism evidence="13 14">
    <name type="scientific">Candidatus Enterousia avicola</name>
    <dbReference type="NCBI Taxonomy" id="2840787"/>
    <lineage>
        <taxon>Bacteria</taxon>
        <taxon>Pseudomonadati</taxon>
        <taxon>Pseudomonadota</taxon>
        <taxon>Alphaproteobacteria</taxon>
        <taxon>Candidatus Enterousia</taxon>
    </lineage>
</organism>
<dbReference type="PROSITE" id="PS51257">
    <property type="entry name" value="PROKAR_LIPOPROTEIN"/>
    <property type="match status" value="1"/>
</dbReference>
<dbReference type="PROSITE" id="PS50059">
    <property type="entry name" value="FKBP_PPIASE"/>
    <property type="match status" value="1"/>
</dbReference>
<comment type="caution">
    <text evidence="13">The sequence shown here is derived from an EMBL/GenBank/DDBJ whole genome shotgun (WGS) entry which is preliminary data.</text>
</comment>
<evidence type="ECO:0000256" key="11">
    <source>
        <dbReference type="SAM" id="SignalP"/>
    </source>
</evidence>
<keyword evidence="11" id="KW-0732">Signal</keyword>
<evidence type="ECO:0000256" key="3">
    <source>
        <dbReference type="ARBA" id="ARBA00005464"/>
    </source>
</evidence>
<feature type="chain" id="PRO_5039698153" description="Peptidyl-prolyl cis-trans isomerase" evidence="11">
    <location>
        <begin position="30"/>
        <end position="113"/>
    </location>
</feature>
<feature type="domain" description="PPIase FKBP-type" evidence="12">
    <location>
        <begin position="32"/>
        <end position="92"/>
    </location>
</feature>
<gene>
    <name evidence="13" type="ORF">IAC63_01375</name>
</gene>
<comment type="similarity">
    <text evidence="3">Belongs to the FKBP-type PPIase family. Tig subfamily.</text>
</comment>
<keyword evidence="4" id="KW-0132">Cell division</keyword>
<evidence type="ECO:0000256" key="5">
    <source>
        <dbReference type="ARBA" id="ARBA00023110"/>
    </source>
</evidence>
<evidence type="ECO:0000256" key="6">
    <source>
        <dbReference type="ARBA" id="ARBA00023186"/>
    </source>
</evidence>
<keyword evidence="7 9" id="KW-0413">Isomerase</keyword>
<dbReference type="Pfam" id="PF00254">
    <property type="entry name" value="FKBP_C"/>
    <property type="match status" value="1"/>
</dbReference>
<evidence type="ECO:0000259" key="12">
    <source>
        <dbReference type="PROSITE" id="PS50059"/>
    </source>
</evidence>
<evidence type="ECO:0000256" key="7">
    <source>
        <dbReference type="ARBA" id="ARBA00023235"/>
    </source>
</evidence>
<dbReference type="SUPFAM" id="SSF54534">
    <property type="entry name" value="FKBP-like"/>
    <property type="match status" value="1"/>
</dbReference>
<comment type="subcellular location">
    <subcellularLocation>
        <location evidence="2">Cytoplasm</location>
    </subcellularLocation>
</comment>
<evidence type="ECO:0000256" key="4">
    <source>
        <dbReference type="ARBA" id="ARBA00022618"/>
    </source>
</evidence>
<evidence type="ECO:0000256" key="10">
    <source>
        <dbReference type="RuleBase" id="RU003915"/>
    </source>
</evidence>
<dbReference type="Proteomes" id="UP000824142">
    <property type="component" value="Unassembled WGS sequence"/>
</dbReference>
<dbReference type="EMBL" id="DVNO01000010">
    <property type="protein sequence ID" value="HIU65272.1"/>
    <property type="molecule type" value="Genomic_DNA"/>
</dbReference>
<dbReference type="InterPro" id="IPR046357">
    <property type="entry name" value="PPIase_dom_sf"/>
</dbReference>
<evidence type="ECO:0000313" key="13">
    <source>
        <dbReference type="EMBL" id="HIU65272.1"/>
    </source>
</evidence>
<feature type="signal peptide" evidence="11">
    <location>
        <begin position="1"/>
        <end position="29"/>
    </location>
</feature>
<keyword evidence="5 9" id="KW-0697">Rotamase</keyword>
<protein>
    <recommendedName>
        <fullName evidence="10">Peptidyl-prolyl cis-trans isomerase</fullName>
        <ecNumber evidence="10">5.2.1.8</ecNumber>
    </recommendedName>
</protein>
<dbReference type="InterPro" id="IPR001179">
    <property type="entry name" value="PPIase_FKBP_dom"/>
</dbReference>
<dbReference type="GO" id="GO:0051301">
    <property type="term" value="P:cell division"/>
    <property type="evidence" value="ECO:0007669"/>
    <property type="project" value="UniProtKB-KW"/>
</dbReference>
<dbReference type="FunFam" id="3.10.50.40:FF:000001">
    <property type="entry name" value="Trigger factor"/>
    <property type="match status" value="1"/>
</dbReference>
<evidence type="ECO:0000313" key="14">
    <source>
        <dbReference type="Proteomes" id="UP000824142"/>
    </source>
</evidence>
<reference evidence="13" key="1">
    <citation type="submission" date="2020-10" db="EMBL/GenBank/DDBJ databases">
        <authorList>
            <person name="Gilroy R."/>
        </authorList>
    </citation>
    <scope>NUCLEOTIDE SEQUENCE</scope>
    <source>
        <strain evidence="13">CHK136-897</strain>
    </source>
</reference>
<sequence length="113" mass="12086">MGVKMKKFMSAVAICGAMFLTACDSNAGAQNGDTVIIDFAGYMDGVQFEGGTATNFPLVLGSGQFVPGFEEQVVGMEPGETRNVNITFPENYYPELAGKDVVFTVTLNEIVKE</sequence>
<dbReference type="Gene3D" id="3.10.50.40">
    <property type="match status" value="1"/>
</dbReference>
<accession>A0A9D1SMQ3</accession>
<dbReference type="GO" id="GO:0003755">
    <property type="term" value="F:peptidyl-prolyl cis-trans isomerase activity"/>
    <property type="evidence" value="ECO:0007669"/>
    <property type="project" value="UniProtKB-UniRule"/>
</dbReference>
<dbReference type="GO" id="GO:0005737">
    <property type="term" value="C:cytoplasm"/>
    <property type="evidence" value="ECO:0007669"/>
    <property type="project" value="UniProtKB-SubCell"/>
</dbReference>
<reference evidence="13" key="2">
    <citation type="journal article" date="2021" name="PeerJ">
        <title>Extensive microbial diversity within the chicken gut microbiome revealed by metagenomics and culture.</title>
        <authorList>
            <person name="Gilroy R."/>
            <person name="Ravi A."/>
            <person name="Getino M."/>
            <person name="Pursley I."/>
            <person name="Horton D.L."/>
            <person name="Alikhan N.F."/>
            <person name="Baker D."/>
            <person name="Gharbi K."/>
            <person name="Hall N."/>
            <person name="Watson M."/>
            <person name="Adriaenssens E.M."/>
            <person name="Foster-Nyarko E."/>
            <person name="Jarju S."/>
            <person name="Secka A."/>
            <person name="Antonio M."/>
            <person name="Oren A."/>
            <person name="Chaudhuri R.R."/>
            <person name="La Ragione R."/>
            <person name="Hildebrand F."/>
            <person name="Pallen M.J."/>
        </authorList>
    </citation>
    <scope>NUCLEOTIDE SEQUENCE</scope>
    <source>
        <strain evidence="13">CHK136-897</strain>
    </source>
</reference>
<evidence type="ECO:0000256" key="1">
    <source>
        <dbReference type="ARBA" id="ARBA00000971"/>
    </source>
</evidence>
<keyword evidence="6" id="KW-0143">Chaperone</keyword>
<dbReference type="AlphaFoldDB" id="A0A9D1SMQ3"/>
<keyword evidence="8" id="KW-0131">Cell cycle</keyword>